<dbReference type="Pfam" id="PF09335">
    <property type="entry name" value="VTT_dom"/>
    <property type="match status" value="1"/>
</dbReference>
<dbReference type="InterPro" id="IPR017956">
    <property type="entry name" value="AT_hook_DNA-bd_motif"/>
</dbReference>
<dbReference type="PANTHER" id="PTHR47699">
    <property type="entry name" value="SNARE ASSOCIATED GOLGI PROTEIN FAMILY"/>
    <property type="match status" value="1"/>
</dbReference>
<evidence type="ECO:0000313" key="4">
    <source>
        <dbReference type="EMBL" id="GAQ78917.1"/>
    </source>
</evidence>
<keyword evidence="2" id="KW-1133">Transmembrane helix</keyword>
<dbReference type="InterPro" id="IPR032816">
    <property type="entry name" value="VTT_dom"/>
</dbReference>
<feature type="domain" description="VTT" evidence="3">
    <location>
        <begin position="63"/>
        <end position="181"/>
    </location>
</feature>
<evidence type="ECO:0000256" key="2">
    <source>
        <dbReference type="SAM" id="Phobius"/>
    </source>
</evidence>
<dbReference type="AlphaFoldDB" id="A0A1Y1HQS5"/>
<feature type="transmembrane region" description="Helical" evidence="2">
    <location>
        <begin position="201"/>
        <end position="219"/>
    </location>
</feature>
<proteinExistence type="predicted"/>
<feature type="region of interest" description="Disordered" evidence="1">
    <location>
        <begin position="285"/>
        <end position="304"/>
    </location>
</feature>
<name>A0A1Y1HQS5_KLENI</name>
<accession>A0A1Y1HQS5</accession>
<gene>
    <name evidence="4" type="ORF">KFL_000210030</name>
</gene>
<evidence type="ECO:0000256" key="1">
    <source>
        <dbReference type="SAM" id="MobiDB-lite"/>
    </source>
</evidence>
<feature type="transmembrane region" description="Helical" evidence="2">
    <location>
        <begin position="74"/>
        <end position="99"/>
    </location>
</feature>
<evidence type="ECO:0000259" key="3">
    <source>
        <dbReference type="Pfam" id="PF09335"/>
    </source>
</evidence>
<keyword evidence="5" id="KW-1185">Reference proteome</keyword>
<feature type="compositionally biased region" description="Basic and acidic residues" evidence="1">
    <location>
        <begin position="323"/>
        <end position="333"/>
    </location>
</feature>
<dbReference type="OMA" id="MEWAHAN"/>
<organism evidence="4 5">
    <name type="scientific">Klebsormidium nitens</name>
    <name type="common">Green alga</name>
    <name type="synonym">Ulothrix nitens</name>
    <dbReference type="NCBI Taxonomy" id="105231"/>
    <lineage>
        <taxon>Eukaryota</taxon>
        <taxon>Viridiplantae</taxon>
        <taxon>Streptophyta</taxon>
        <taxon>Klebsormidiophyceae</taxon>
        <taxon>Klebsormidiales</taxon>
        <taxon>Klebsormidiaceae</taxon>
        <taxon>Klebsormidium</taxon>
    </lineage>
</organism>
<feature type="transmembrane region" description="Helical" evidence="2">
    <location>
        <begin position="6"/>
        <end position="24"/>
    </location>
</feature>
<dbReference type="STRING" id="105231.A0A1Y1HQS5"/>
<sequence>MAKPVLKWALLVTLAAIAIPTFIYRDRTKAAIDGAHHWVSSLGIYAYPIWVVLHALFIVLCFPGTIAFEGAAGLLFGVVRGSAAVLAAKTLGAAVAFWLGKTLLRDHVKAYAHSYPKFQVVVHGVRRDGWWFVLLARLSPIPSWVNNYGLAAVDVPFFPDYILASCVGTMPFILLNTYAGYLAEQGLSATDLKNSQSWAKYALPTLGFAAAFALFWKLTTYAKHYQETLEASPSGNEIEDTASEVVFLNEDQSVGPVGGLRSRTKAGEELTFSEDLGLVASPLRKGRARKKVDGEKKAAKGDATKGEAIVEEVVKVEMKAVKVEPADERELTSPRRRGRPRKSIASPPPAKTPSKAPVTSPMTSPGKRRPGRPRKYEDLEL</sequence>
<dbReference type="EMBL" id="DF236970">
    <property type="protein sequence ID" value="GAQ78917.1"/>
    <property type="molecule type" value="Genomic_DNA"/>
</dbReference>
<feature type="region of interest" description="Disordered" evidence="1">
    <location>
        <begin position="323"/>
        <end position="381"/>
    </location>
</feature>
<evidence type="ECO:0000313" key="5">
    <source>
        <dbReference type="Proteomes" id="UP000054558"/>
    </source>
</evidence>
<dbReference type="Proteomes" id="UP000054558">
    <property type="component" value="Unassembled WGS sequence"/>
</dbReference>
<dbReference type="GO" id="GO:0003677">
    <property type="term" value="F:DNA binding"/>
    <property type="evidence" value="ECO:0007669"/>
    <property type="project" value="InterPro"/>
</dbReference>
<keyword evidence="2" id="KW-0472">Membrane</keyword>
<feature type="transmembrane region" description="Helical" evidence="2">
    <location>
        <begin position="161"/>
        <end position="181"/>
    </location>
</feature>
<dbReference type="OrthoDB" id="166803at2759"/>
<dbReference type="PANTHER" id="PTHR47699:SF1">
    <property type="entry name" value="SNARE ASSOCIATED GOLGI PROTEIN FAMILY"/>
    <property type="match status" value="1"/>
</dbReference>
<dbReference type="SMART" id="SM00384">
    <property type="entry name" value="AT_hook"/>
    <property type="match status" value="2"/>
</dbReference>
<reference evidence="4 5" key="1">
    <citation type="journal article" date="2014" name="Nat. Commun.">
        <title>Klebsormidium flaccidum genome reveals primary factors for plant terrestrial adaptation.</title>
        <authorList>
            <person name="Hori K."/>
            <person name="Maruyama F."/>
            <person name="Fujisawa T."/>
            <person name="Togashi T."/>
            <person name="Yamamoto N."/>
            <person name="Seo M."/>
            <person name="Sato S."/>
            <person name="Yamada T."/>
            <person name="Mori H."/>
            <person name="Tajima N."/>
            <person name="Moriyama T."/>
            <person name="Ikeuchi M."/>
            <person name="Watanabe M."/>
            <person name="Wada H."/>
            <person name="Kobayashi K."/>
            <person name="Saito M."/>
            <person name="Masuda T."/>
            <person name="Sasaki-Sekimoto Y."/>
            <person name="Mashiguchi K."/>
            <person name="Awai K."/>
            <person name="Shimojima M."/>
            <person name="Masuda S."/>
            <person name="Iwai M."/>
            <person name="Nobusawa T."/>
            <person name="Narise T."/>
            <person name="Kondo S."/>
            <person name="Saito H."/>
            <person name="Sato R."/>
            <person name="Murakawa M."/>
            <person name="Ihara Y."/>
            <person name="Oshima-Yamada Y."/>
            <person name="Ohtaka K."/>
            <person name="Satoh M."/>
            <person name="Sonobe K."/>
            <person name="Ishii M."/>
            <person name="Ohtani R."/>
            <person name="Kanamori-Sato M."/>
            <person name="Honoki R."/>
            <person name="Miyazaki D."/>
            <person name="Mochizuki H."/>
            <person name="Umetsu J."/>
            <person name="Higashi K."/>
            <person name="Shibata D."/>
            <person name="Kamiya Y."/>
            <person name="Sato N."/>
            <person name="Nakamura Y."/>
            <person name="Tabata S."/>
            <person name="Ida S."/>
            <person name="Kurokawa K."/>
            <person name="Ohta H."/>
        </authorList>
    </citation>
    <scope>NUCLEOTIDE SEQUENCE [LARGE SCALE GENOMIC DNA]</scope>
    <source>
        <strain evidence="4 5">NIES-2285</strain>
    </source>
</reference>
<feature type="compositionally biased region" description="Basic and acidic residues" evidence="1">
    <location>
        <begin position="291"/>
        <end position="304"/>
    </location>
</feature>
<protein>
    <recommendedName>
        <fullName evidence="3">VTT domain-containing protein</fullName>
    </recommendedName>
</protein>
<feature type="transmembrane region" description="Helical" evidence="2">
    <location>
        <begin position="45"/>
        <end position="68"/>
    </location>
</feature>
<keyword evidence="2" id="KW-0812">Transmembrane</keyword>